<reference evidence="1 2" key="1">
    <citation type="submission" date="2020-03" db="EMBL/GenBank/DDBJ databases">
        <title>Dissostichus mawsoni Genome sequencing and assembly.</title>
        <authorList>
            <person name="Park H."/>
        </authorList>
    </citation>
    <scope>NUCLEOTIDE SEQUENCE [LARGE SCALE GENOMIC DNA]</scope>
    <source>
        <strain evidence="1">DM0001</strain>
        <tissue evidence="1">Muscle</tissue>
    </source>
</reference>
<accession>A0A7J5Y281</accession>
<organism evidence="1 2">
    <name type="scientific">Dissostichus mawsoni</name>
    <name type="common">Antarctic cod</name>
    <dbReference type="NCBI Taxonomy" id="36200"/>
    <lineage>
        <taxon>Eukaryota</taxon>
        <taxon>Metazoa</taxon>
        <taxon>Chordata</taxon>
        <taxon>Craniata</taxon>
        <taxon>Vertebrata</taxon>
        <taxon>Euteleostomi</taxon>
        <taxon>Actinopterygii</taxon>
        <taxon>Neopterygii</taxon>
        <taxon>Teleostei</taxon>
        <taxon>Neoteleostei</taxon>
        <taxon>Acanthomorphata</taxon>
        <taxon>Eupercaria</taxon>
        <taxon>Perciformes</taxon>
        <taxon>Notothenioidei</taxon>
        <taxon>Nototheniidae</taxon>
        <taxon>Dissostichus</taxon>
    </lineage>
</organism>
<sequence length="244" mass="26071">MKQPLSNPAGLAPAQVGGHVRAVIHELIRTTLEVLLLVEGIGDAPHAHEPLAAHAHVPEVPVLSGPHVHHLASEVGLIVHQPVTVHHVAGLAVGHAVTLLDVVAIVHQLVTLTTEVLLLVNLHPELASVLLLERIKTVGTVVDHEAAALHPAGVTPAQVGGHVRAVALALMGTTLEVPLLVENDLKKESMIRLMLMNLWPLMPISLKLLYSPGLMYIILPLKLGCSYISQFPSITLQDMQSDML</sequence>
<protein>
    <submittedName>
        <fullName evidence="1">Uncharacterized protein</fullName>
    </submittedName>
</protein>
<dbReference type="Proteomes" id="UP000518266">
    <property type="component" value="Unassembled WGS sequence"/>
</dbReference>
<dbReference type="AlphaFoldDB" id="A0A7J5Y281"/>
<dbReference type="EMBL" id="JAAKFY010000018">
    <property type="protein sequence ID" value="KAF3843542.1"/>
    <property type="molecule type" value="Genomic_DNA"/>
</dbReference>
<gene>
    <name evidence="1" type="ORF">F7725_002391</name>
</gene>
<name>A0A7J5Y281_DISMA</name>
<comment type="caution">
    <text evidence="1">The sequence shown here is derived from an EMBL/GenBank/DDBJ whole genome shotgun (WGS) entry which is preliminary data.</text>
</comment>
<keyword evidence="2" id="KW-1185">Reference proteome</keyword>
<proteinExistence type="predicted"/>
<evidence type="ECO:0000313" key="1">
    <source>
        <dbReference type="EMBL" id="KAF3843542.1"/>
    </source>
</evidence>
<evidence type="ECO:0000313" key="2">
    <source>
        <dbReference type="Proteomes" id="UP000518266"/>
    </source>
</evidence>